<dbReference type="Pfam" id="PF07969">
    <property type="entry name" value="Amidohydro_3"/>
    <property type="match status" value="1"/>
</dbReference>
<dbReference type="OrthoDB" id="9782972at2"/>
<dbReference type="STRING" id="265719.SAMN04488509_107140"/>
<dbReference type="SUPFAM" id="SSF51338">
    <property type="entry name" value="Composite domain of metallo-dependent hydrolases"/>
    <property type="match status" value="1"/>
</dbReference>
<evidence type="ECO:0000256" key="1">
    <source>
        <dbReference type="ARBA" id="ARBA00022723"/>
    </source>
</evidence>
<dbReference type="PANTHER" id="PTHR32027:SF0">
    <property type="entry name" value="CYTOSINE DEAMINASE"/>
    <property type="match status" value="1"/>
</dbReference>
<evidence type="ECO:0000313" key="5">
    <source>
        <dbReference type="Proteomes" id="UP000199603"/>
    </source>
</evidence>
<dbReference type="NCBIfam" id="NF005748">
    <property type="entry name" value="PRK07572.1"/>
    <property type="match status" value="1"/>
</dbReference>
<dbReference type="InterPro" id="IPR013108">
    <property type="entry name" value="Amidohydro_3"/>
</dbReference>
<dbReference type="InterPro" id="IPR032466">
    <property type="entry name" value="Metal_Hydrolase"/>
</dbReference>
<accession>A0A1G6XSF3</accession>
<protein>
    <submittedName>
        <fullName evidence="4">Cytosine deaminase</fullName>
    </submittedName>
</protein>
<sequence>MSFDLLVRNAALADGRRGVDVGVRGGRIAAIAPNLPAEHVGEVIDARGRLLSAPFVDAHFHMDATLSLGLPRLNASGTLLEGIALWGELKPDLTVEAVVRRALAYCDMAAAQGLLHIRSHVDVCDPRLLAVDALLEVKRQVAGYVDLQLVAFPQDGYLRAPGAIENLERALDRGVEVVGGIPHFERTMADGADSIARLCRLAAERGLRVDMHCDESDDPHSRHVETLAAETIRYGLQGRVTGSHLTSMHSMDNYYVSKLLPLMAEARLSAVANPLINITLQGRHDSYPKRRGMTRVPELLAAGIDVALGQDCCMDPWYSFGSADMLEVASMAVHVAQMTSQDGIRACFAGVTDTAARVLGLDDYGLREGGPADFVLLQAADPFEAIRLKAARLAVVRRGRVIARAPERRSTLDLPGRPAQVALEFVPGSL</sequence>
<dbReference type="InterPro" id="IPR052349">
    <property type="entry name" value="Metallo-hydrolase_Enzymes"/>
</dbReference>
<evidence type="ECO:0000259" key="3">
    <source>
        <dbReference type="Pfam" id="PF07969"/>
    </source>
</evidence>
<dbReference type="CDD" id="cd01293">
    <property type="entry name" value="Bact_CD"/>
    <property type="match status" value="1"/>
</dbReference>
<dbReference type="SUPFAM" id="SSF51556">
    <property type="entry name" value="Metallo-dependent hydrolases"/>
    <property type="match status" value="1"/>
</dbReference>
<dbReference type="GO" id="GO:0035888">
    <property type="term" value="F:isoguanine deaminase activity"/>
    <property type="evidence" value="ECO:0007669"/>
    <property type="project" value="TreeGrafter"/>
</dbReference>
<dbReference type="EMBL" id="FNAG01000007">
    <property type="protein sequence ID" value="SDD81134.1"/>
    <property type="molecule type" value="Genomic_DNA"/>
</dbReference>
<dbReference type="InterPro" id="IPR011059">
    <property type="entry name" value="Metal-dep_hydrolase_composite"/>
</dbReference>
<dbReference type="FunFam" id="3.20.20.140:FF:000019">
    <property type="entry name" value="Cytosine deaminase"/>
    <property type="match status" value="1"/>
</dbReference>
<keyword evidence="2" id="KW-0378">Hydrolase</keyword>
<dbReference type="GO" id="GO:0006209">
    <property type="term" value="P:cytosine catabolic process"/>
    <property type="evidence" value="ECO:0007669"/>
    <property type="project" value="TreeGrafter"/>
</dbReference>
<dbReference type="PANTHER" id="PTHR32027">
    <property type="entry name" value="CYTOSINE DEAMINASE"/>
    <property type="match status" value="1"/>
</dbReference>
<dbReference type="GO" id="GO:0046872">
    <property type="term" value="F:metal ion binding"/>
    <property type="evidence" value="ECO:0007669"/>
    <property type="project" value="UniProtKB-KW"/>
</dbReference>
<keyword evidence="1" id="KW-0479">Metal-binding</keyword>
<dbReference type="Gene3D" id="2.30.40.10">
    <property type="entry name" value="Urease, subunit C, domain 1"/>
    <property type="match status" value="1"/>
</dbReference>
<organism evidence="4 5">
    <name type="scientific">Aquimonas voraii</name>
    <dbReference type="NCBI Taxonomy" id="265719"/>
    <lineage>
        <taxon>Bacteria</taxon>
        <taxon>Pseudomonadati</taxon>
        <taxon>Pseudomonadota</taxon>
        <taxon>Gammaproteobacteria</taxon>
        <taxon>Lysobacterales</taxon>
        <taxon>Lysobacteraceae</taxon>
        <taxon>Aquimonas</taxon>
    </lineage>
</organism>
<dbReference type="AlphaFoldDB" id="A0A1G6XSF3"/>
<evidence type="ECO:0000313" key="4">
    <source>
        <dbReference type="EMBL" id="SDD81134.1"/>
    </source>
</evidence>
<gene>
    <name evidence="4" type="ORF">SAMN04488509_107140</name>
</gene>
<reference evidence="4 5" key="1">
    <citation type="submission" date="2016-10" db="EMBL/GenBank/DDBJ databases">
        <authorList>
            <person name="de Groot N.N."/>
        </authorList>
    </citation>
    <scope>NUCLEOTIDE SEQUENCE [LARGE SCALE GENOMIC DNA]</scope>
    <source>
        <strain evidence="4 5">DSM 16957</strain>
    </source>
</reference>
<dbReference type="RefSeq" id="WP_091243284.1">
    <property type="nucleotide sequence ID" value="NZ_FNAG01000007.1"/>
</dbReference>
<name>A0A1G6XSF3_9GAMM</name>
<feature type="domain" description="Amidohydrolase 3" evidence="3">
    <location>
        <begin position="42"/>
        <end position="402"/>
    </location>
</feature>
<dbReference type="GO" id="GO:0004131">
    <property type="term" value="F:cytosine deaminase activity"/>
    <property type="evidence" value="ECO:0007669"/>
    <property type="project" value="TreeGrafter"/>
</dbReference>
<evidence type="ECO:0000256" key="2">
    <source>
        <dbReference type="ARBA" id="ARBA00022801"/>
    </source>
</evidence>
<dbReference type="Proteomes" id="UP000199603">
    <property type="component" value="Unassembled WGS sequence"/>
</dbReference>
<keyword evidence="5" id="KW-1185">Reference proteome</keyword>
<dbReference type="Gene3D" id="3.20.20.140">
    <property type="entry name" value="Metal-dependent hydrolases"/>
    <property type="match status" value="1"/>
</dbReference>
<proteinExistence type="predicted"/>